<comment type="caution">
    <text evidence="1">The sequence shown here is derived from an EMBL/GenBank/DDBJ whole genome shotgun (WGS) entry which is preliminary data.</text>
</comment>
<evidence type="ECO:0000313" key="1">
    <source>
        <dbReference type="EMBL" id="KAJ8890288.1"/>
    </source>
</evidence>
<gene>
    <name evidence="1" type="ORF">PR048_009796</name>
</gene>
<dbReference type="EMBL" id="JARBHB010000003">
    <property type="protein sequence ID" value="KAJ8890288.1"/>
    <property type="molecule type" value="Genomic_DNA"/>
</dbReference>
<keyword evidence="2" id="KW-1185">Reference proteome</keyword>
<protein>
    <submittedName>
        <fullName evidence="1">Uncharacterized protein</fullName>
    </submittedName>
</protein>
<organism evidence="1 2">
    <name type="scientific">Dryococelus australis</name>
    <dbReference type="NCBI Taxonomy" id="614101"/>
    <lineage>
        <taxon>Eukaryota</taxon>
        <taxon>Metazoa</taxon>
        <taxon>Ecdysozoa</taxon>
        <taxon>Arthropoda</taxon>
        <taxon>Hexapoda</taxon>
        <taxon>Insecta</taxon>
        <taxon>Pterygota</taxon>
        <taxon>Neoptera</taxon>
        <taxon>Polyneoptera</taxon>
        <taxon>Phasmatodea</taxon>
        <taxon>Verophasmatodea</taxon>
        <taxon>Anareolatae</taxon>
        <taxon>Phasmatidae</taxon>
        <taxon>Eurycanthinae</taxon>
        <taxon>Dryococelus</taxon>
    </lineage>
</organism>
<accession>A0ABQ9I2R7</accession>
<dbReference type="Proteomes" id="UP001159363">
    <property type="component" value="Chromosome 3"/>
</dbReference>
<reference evidence="1 2" key="1">
    <citation type="submission" date="2023-02" db="EMBL/GenBank/DDBJ databases">
        <title>LHISI_Scaffold_Assembly.</title>
        <authorList>
            <person name="Stuart O.P."/>
            <person name="Cleave R."/>
            <person name="Magrath M.J.L."/>
            <person name="Mikheyev A.S."/>
        </authorList>
    </citation>
    <scope>NUCLEOTIDE SEQUENCE [LARGE SCALE GENOMIC DNA]</scope>
    <source>
        <strain evidence="1">Daus_M_001</strain>
        <tissue evidence="1">Leg muscle</tissue>
    </source>
</reference>
<sequence>MDVFNSSSSSSDSVAAAGETFFLAMNGVKSQSNLDTERHHQYIKTVAKQQVGGSFNLATLPPTSSAARQHCLRVYLQVQQWRNVDLSPTKWGWMLHNDMLLPVPTLQKAAPDNLMKLEMCNCKISYDKYCECKRSGLNVQAFVVSVLDTVVVIDQSWTIIVNLIPKKTLMTKVNSITHRQNSDNQTEDVSDLSK</sequence>
<proteinExistence type="predicted"/>
<evidence type="ECO:0000313" key="2">
    <source>
        <dbReference type="Proteomes" id="UP001159363"/>
    </source>
</evidence>
<name>A0ABQ9I2R7_9NEOP</name>